<evidence type="ECO:0000256" key="7">
    <source>
        <dbReference type="ARBA" id="ARBA00023136"/>
    </source>
</evidence>
<protein>
    <recommendedName>
        <fullName evidence="3">Conserved oligomeric Golgi complex subunit 1</fullName>
    </recommendedName>
</protein>
<dbReference type="GO" id="GO:0006891">
    <property type="term" value="P:intra-Golgi vesicle-mediated transport"/>
    <property type="evidence" value="ECO:0007669"/>
    <property type="project" value="InterPro"/>
</dbReference>
<reference evidence="9 10" key="1">
    <citation type="submission" date="2013-03" db="EMBL/GenBank/DDBJ databases">
        <title>The Genome Sequence of Exophiala aquamarina CBS 119918.</title>
        <authorList>
            <consortium name="The Broad Institute Genomics Platform"/>
            <person name="Cuomo C."/>
            <person name="de Hoog S."/>
            <person name="Gorbushina A."/>
            <person name="Walker B."/>
            <person name="Young S.K."/>
            <person name="Zeng Q."/>
            <person name="Gargeya S."/>
            <person name="Fitzgerald M."/>
            <person name="Haas B."/>
            <person name="Abouelleil A."/>
            <person name="Allen A.W."/>
            <person name="Alvarado L."/>
            <person name="Arachchi H.M."/>
            <person name="Berlin A.M."/>
            <person name="Chapman S.B."/>
            <person name="Gainer-Dewar J."/>
            <person name="Goldberg J."/>
            <person name="Griggs A."/>
            <person name="Gujja S."/>
            <person name="Hansen M."/>
            <person name="Howarth C."/>
            <person name="Imamovic A."/>
            <person name="Ireland A."/>
            <person name="Larimer J."/>
            <person name="McCowan C."/>
            <person name="Murphy C."/>
            <person name="Pearson M."/>
            <person name="Poon T.W."/>
            <person name="Priest M."/>
            <person name="Roberts A."/>
            <person name="Saif S."/>
            <person name="Shea T."/>
            <person name="Sisk P."/>
            <person name="Sykes S."/>
            <person name="Wortman J."/>
            <person name="Nusbaum C."/>
            <person name="Birren B."/>
        </authorList>
    </citation>
    <scope>NUCLEOTIDE SEQUENCE [LARGE SCALE GENOMIC DNA]</scope>
    <source>
        <strain evidence="9 10">CBS 119918</strain>
    </source>
</reference>
<comment type="subcellular location">
    <subcellularLocation>
        <location evidence="1">Golgi apparatus membrane</location>
        <topology evidence="1">Peripheral membrane protein</topology>
    </subcellularLocation>
</comment>
<dbReference type="PANTHER" id="PTHR31658:SF0">
    <property type="entry name" value="CONSERVED OLIGOMERIC GOLGI COMPLEX SUBUNIT 1"/>
    <property type="match status" value="1"/>
</dbReference>
<evidence type="ECO:0000313" key="10">
    <source>
        <dbReference type="Proteomes" id="UP000027920"/>
    </source>
</evidence>
<dbReference type="HOGENOM" id="CLU_008451_0_0_1"/>
<comment type="similarity">
    <text evidence="2">Belongs to the COG1 family.</text>
</comment>
<dbReference type="STRING" id="1182545.A0A072PN11"/>
<evidence type="ECO:0000256" key="5">
    <source>
        <dbReference type="ARBA" id="ARBA00022927"/>
    </source>
</evidence>
<dbReference type="GeneID" id="25277980"/>
<dbReference type="Pfam" id="PF08700">
    <property type="entry name" value="VPS51_Exo84_N"/>
    <property type="match status" value="1"/>
</dbReference>
<dbReference type="OrthoDB" id="46189at2759"/>
<comment type="caution">
    <text evidence="9">The sequence shown here is derived from an EMBL/GenBank/DDBJ whole genome shotgun (WGS) entry which is preliminary data.</text>
</comment>
<dbReference type="RefSeq" id="XP_013264064.1">
    <property type="nucleotide sequence ID" value="XM_013408610.1"/>
</dbReference>
<dbReference type="PANTHER" id="PTHR31658">
    <property type="entry name" value="CONSERVED OLIGOMERIC GOLGI COMPLEX SUBUNIT 1"/>
    <property type="match status" value="1"/>
</dbReference>
<evidence type="ECO:0000256" key="8">
    <source>
        <dbReference type="SAM" id="MobiDB-lite"/>
    </source>
</evidence>
<evidence type="ECO:0000256" key="6">
    <source>
        <dbReference type="ARBA" id="ARBA00023034"/>
    </source>
</evidence>
<dbReference type="GO" id="GO:0000139">
    <property type="term" value="C:Golgi membrane"/>
    <property type="evidence" value="ECO:0007669"/>
    <property type="project" value="UniProtKB-SubCell"/>
</dbReference>
<keyword evidence="5" id="KW-0653">Protein transport</keyword>
<dbReference type="EMBL" id="AMGV01000002">
    <property type="protein sequence ID" value="KEF61474.1"/>
    <property type="molecule type" value="Genomic_DNA"/>
</dbReference>
<organism evidence="9 10">
    <name type="scientific">Exophiala aquamarina CBS 119918</name>
    <dbReference type="NCBI Taxonomy" id="1182545"/>
    <lineage>
        <taxon>Eukaryota</taxon>
        <taxon>Fungi</taxon>
        <taxon>Dikarya</taxon>
        <taxon>Ascomycota</taxon>
        <taxon>Pezizomycotina</taxon>
        <taxon>Eurotiomycetes</taxon>
        <taxon>Chaetothyriomycetidae</taxon>
        <taxon>Chaetothyriales</taxon>
        <taxon>Herpotrichiellaceae</taxon>
        <taxon>Exophiala</taxon>
    </lineage>
</organism>
<accession>A0A072PN11</accession>
<dbReference type="VEuPathDB" id="FungiDB:A1O9_03040"/>
<dbReference type="GO" id="GO:0015031">
    <property type="term" value="P:protein transport"/>
    <property type="evidence" value="ECO:0007669"/>
    <property type="project" value="UniProtKB-KW"/>
</dbReference>
<evidence type="ECO:0000313" key="9">
    <source>
        <dbReference type="EMBL" id="KEF61474.1"/>
    </source>
</evidence>
<feature type="region of interest" description="Disordered" evidence="8">
    <location>
        <begin position="575"/>
        <end position="596"/>
    </location>
</feature>
<gene>
    <name evidence="9" type="ORF">A1O9_03040</name>
</gene>
<keyword evidence="7" id="KW-0472">Membrane</keyword>
<evidence type="ECO:0000256" key="4">
    <source>
        <dbReference type="ARBA" id="ARBA00022448"/>
    </source>
</evidence>
<sequence length="693" mass="77493">MEPGTSITTWQQAFEEYRIPTTRAIEKQLKSTAARDKEKLRTLVGGSYRELLATSESIVVLDSMTKVTEEHLSTMGHNCRPPIQNLATKSPETKHLVLAELRLLQRCCATVATTLRAQRILLCSQILVVARLLLKSLGEHQLPANSLDLLRNKVSLLRRQLLRQVDAKLISPLSQVSQLVEALCSYCLVTSVSSDDALGHLHQLRLDKMRRTLSNASTHGNTIHEALRYQLISLQTFKALVGRPLVEAMTNLQKRPILTDQALRNLETLDLDRTISVISSDIQSFVPYFKRSALSPKDIQAKLETWSEEASRVLVAALDAYLRDLENTVLVLNLRKDLYTILLPSYFSTLGSSNMHNQMRNVLSKKLQSICLGQVKQLKDITSSLTEGVGEHPKIKSLWDGDITQAGANTRGSRAIKQVKSRHTGHHTSLAKATRSLEKWVSSIKITEFSFTELSKTSWRDLMEEPDEEDEQESIELSKQLGMTDAENHVGFLQESLREGLSTYETSIVEAATRLSSGSSDIEKAVALIRSIRMSIATLQDAFPKHMAFEKIHEIIPRLHEIVAGEVVRRLSQMSERRGKSAVSKQESLPEDMPSPKTFSTLRRLCEVMFDIGGTDIWSTSGVAKVKNQVQARVFDAEHKAAYVMNEFDEAYLRAALNVAGNPSDDTSHLAGPQTQAAQDYWGRTKLLFGLLS</sequence>
<dbReference type="InterPro" id="IPR033370">
    <property type="entry name" value="COG1"/>
</dbReference>
<evidence type="ECO:0000256" key="1">
    <source>
        <dbReference type="ARBA" id="ARBA00004395"/>
    </source>
</evidence>
<proteinExistence type="inferred from homology"/>
<keyword evidence="10" id="KW-1185">Reference proteome</keyword>
<keyword evidence="4" id="KW-0813">Transport</keyword>
<evidence type="ECO:0000256" key="2">
    <source>
        <dbReference type="ARBA" id="ARBA00006653"/>
    </source>
</evidence>
<keyword evidence="6" id="KW-0333">Golgi apparatus</keyword>
<dbReference type="GO" id="GO:0017119">
    <property type="term" value="C:Golgi transport complex"/>
    <property type="evidence" value="ECO:0007669"/>
    <property type="project" value="InterPro"/>
</dbReference>
<evidence type="ECO:0000256" key="3">
    <source>
        <dbReference type="ARBA" id="ARBA00020978"/>
    </source>
</evidence>
<name>A0A072PN11_9EURO</name>
<dbReference type="AlphaFoldDB" id="A0A072PN11"/>
<dbReference type="Proteomes" id="UP000027920">
    <property type="component" value="Unassembled WGS sequence"/>
</dbReference>